<reference evidence="2 3" key="1">
    <citation type="submission" date="2016-11" db="EMBL/GenBank/DDBJ databases">
        <title>Draft Genome Sequences of Nine Cyanobacterial Strains from Diverse Habitats.</title>
        <authorList>
            <person name="Zhu T."/>
            <person name="Hou S."/>
            <person name="Lu X."/>
            <person name="Hess W.R."/>
        </authorList>
    </citation>
    <scope>NUCLEOTIDE SEQUENCE [LARGE SCALE GENOMIC DNA]</scope>
    <source>
        <strain evidence="2 3">NIES-30</strain>
    </source>
</reference>
<protein>
    <submittedName>
        <fullName evidence="2">Uncharacterized protein</fullName>
    </submittedName>
</protein>
<sequence>MTRLLIQGKNDFGHESTPQTDSLRDSSINHALIAIAQEVTELLRQTYPIQTDEIKTGETK</sequence>
<gene>
    <name evidence="2" type="ORF">NIES30_25395</name>
</gene>
<evidence type="ECO:0000313" key="3">
    <source>
        <dbReference type="Proteomes" id="UP000185557"/>
    </source>
</evidence>
<accession>A0A1U7IXV0</accession>
<comment type="caution">
    <text evidence="2">The sequence shown here is derived from an EMBL/GenBank/DDBJ whole genome shotgun (WGS) entry which is preliminary data.</text>
</comment>
<dbReference type="RefSeq" id="WP_073611251.1">
    <property type="nucleotide sequence ID" value="NZ_MRCG01000036.1"/>
</dbReference>
<organism evidence="2 3">
    <name type="scientific">Phormidium tenue NIES-30</name>
    <dbReference type="NCBI Taxonomy" id="549789"/>
    <lineage>
        <taxon>Bacteria</taxon>
        <taxon>Bacillati</taxon>
        <taxon>Cyanobacteriota</taxon>
        <taxon>Cyanophyceae</taxon>
        <taxon>Oscillatoriophycideae</taxon>
        <taxon>Oscillatoriales</taxon>
        <taxon>Oscillatoriaceae</taxon>
        <taxon>Phormidium</taxon>
    </lineage>
</organism>
<proteinExistence type="predicted"/>
<feature type="region of interest" description="Disordered" evidence="1">
    <location>
        <begin position="1"/>
        <end position="23"/>
    </location>
</feature>
<evidence type="ECO:0000313" key="2">
    <source>
        <dbReference type="EMBL" id="OKH43196.1"/>
    </source>
</evidence>
<keyword evidence="3" id="KW-1185">Reference proteome</keyword>
<evidence type="ECO:0000256" key="1">
    <source>
        <dbReference type="SAM" id="MobiDB-lite"/>
    </source>
</evidence>
<dbReference type="Proteomes" id="UP000185557">
    <property type="component" value="Unassembled WGS sequence"/>
</dbReference>
<dbReference type="OrthoDB" id="516774at2"/>
<dbReference type="AlphaFoldDB" id="A0A1U7IXV0"/>
<name>A0A1U7IXV0_9CYAN</name>
<dbReference type="STRING" id="549789.NIES30_25395"/>
<dbReference type="EMBL" id="MRCG01000036">
    <property type="protein sequence ID" value="OKH43196.1"/>
    <property type="molecule type" value="Genomic_DNA"/>
</dbReference>